<gene>
    <name evidence="2" type="ORF">OUZ56_012554</name>
</gene>
<evidence type="ECO:0000256" key="1">
    <source>
        <dbReference type="SAM" id="MobiDB-lite"/>
    </source>
</evidence>
<feature type="compositionally biased region" description="Low complexity" evidence="1">
    <location>
        <begin position="60"/>
        <end position="74"/>
    </location>
</feature>
<reference evidence="2 3" key="1">
    <citation type="journal article" date="2023" name="Nucleic Acids Res.">
        <title>The hologenome of Daphnia magna reveals possible DNA methylation and microbiome-mediated evolution of the host genome.</title>
        <authorList>
            <person name="Chaturvedi A."/>
            <person name="Li X."/>
            <person name="Dhandapani V."/>
            <person name="Marshall H."/>
            <person name="Kissane S."/>
            <person name="Cuenca-Cambronero M."/>
            <person name="Asole G."/>
            <person name="Calvet F."/>
            <person name="Ruiz-Romero M."/>
            <person name="Marangio P."/>
            <person name="Guigo R."/>
            <person name="Rago D."/>
            <person name="Mirbahai L."/>
            <person name="Eastwood N."/>
            <person name="Colbourne J.K."/>
            <person name="Zhou J."/>
            <person name="Mallon E."/>
            <person name="Orsini L."/>
        </authorList>
    </citation>
    <scope>NUCLEOTIDE SEQUENCE [LARGE SCALE GENOMIC DNA]</scope>
    <source>
        <strain evidence="2">LRV0_1</strain>
    </source>
</reference>
<evidence type="ECO:0000313" key="2">
    <source>
        <dbReference type="EMBL" id="KAK4007397.1"/>
    </source>
</evidence>
<proteinExistence type="predicted"/>
<feature type="region of interest" description="Disordered" evidence="1">
    <location>
        <begin position="127"/>
        <end position="147"/>
    </location>
</feature>
<feature type="compositionally biased region" description="Acidic residues" evidence="1">
    <location>
        <begin position="131"/>
        <end position="144"/>
    </location>
</feature>
<keyword evidence="3" id="KW-1185">Reference proteome</keyword>
<feature type="region of interest" description="Disordered" evidence="1">
    <location>
        <begin position="58"/>
        <end position="112"/>
    </location>
</feature>
<dbReference type="EMBL" id="JAOYFB010000002">
    <property type="protein sequence ID" value="KAK4007397.1"/>
    <property type="molecule type" value="Genomic_DNA"/>
</dbReference>
<dbReference type="Proteomes" id="UP001234178">
    <property type="component" value="Unassembled WGS sequence"/>
</dbReference>
<evidence type="ECO:0000313" key="3">
    <source>
        <dbReference type="Proteomes" id="UP001234178"/>
    </source>
</evidence>
<protein>
    <recommendedName>
        <fullName evidence="4">HAT C-terminal dimerisation domain-containing protein</fullName>
    </recommendedName>
</protein>
<accession>A0ABQ9Z3C7</accession>
<name>A0ABQ9Z3C7_9CRUS</name>
<comment type="caution">
    <text evidence="2">The sequence shown here is derived from an EMBL/GenBank/DDBJ whole genome shotgun (WGS) entry which is preliminary data.</text>
</comment>
<sequence>MSSLVKFTFYRSHFLIVPLSNHIVEKMPKSCRPKSYNNYLRSLKADNIPEIPRSTLWRKGLQAGTRQGTATQTAPDGHHDPDIQQDDAVTADHYQQQPPLPDYNHDSDSEGDLEDLLNATVGVDELLNNQPEDDDNNRDSDEEFSQPSTKVILHYKCPVCESYLGEDLSLDQAHFTAKRCYKSKDYFLTSSVEQQLKNNLEGTNLWDHIEKTKSNLNAPARAKVVNYHQHNGEFGCGYCLERGKRVPKGDGTVQIYPLVNPLPPCRTHASTLALATDAINNPRDPIKKEISQSEIQSAKILIHKFISEIPHLYGEEQCTYNVHVLQHIPDSQQLREYARSFIPLAEEGVRDLYGKLDSQVGSDYSSYSANSTPTPLGKKILIKLTVSEVLAIETNLNPIAPSIERYSHVNLNAFLKVVQRSEDGSTIAISPNEITYKGLIDHTERFPDIINLALTKVAIPASSAAAERLFSVSGWHCIGRKIHLEKANLAAKRSFRVTRIY</sequence>
<evidence type="ECO:0008006" key="4">
    <source>
        <dbReference type="Google" id="ProtNLM"/>
    </source>
</evidence>
<organism evidence="2 3">
    <name type="scientific">Daphnia magna</name>
    <dbReference type="NCBI Taxonomy" id="35525"/>
    <lineage>
        <taxon>Eukaryota</taxon>
        <taxon>Metazoa</taxon>
        <taxon>Ecdysozoa</taxon>
        <taxon>Arthropoda</taxon>
        <taxon>Crustacea</taxon>
        <taxon>Branchiopoda</taxon>
        <taxon>Diplostraca</taxon>
        <taxon>Cladocera</taxon>
        <taxon>Anomopoda</taxon>
        <taxon>Daphniidae</taxon>
        <taxon>Daphnia</taxon>
    </lineage>
</organism>